<evidence type="ECO:0000313" key="2">
    <source>
        <dbReference type="EMBL" id="GLZ79673.1"/>
    </source>
</evidence>
<gene>
    <name evidence="2" type="ORF">Afil01_44800</name>
</gene>
<dbReference type="InterPro" id="IPR029058">
    <property type="entry name" value="AB_hydrolase_fold"/>
</dbReference>
<dbReference type="InterPro" id="IPR050471">
    <property type="entry name" value="AB_hydrolase"/>
</dbReference>
<dbReference type="Proteomes" id="UP001165079">
    <property type="component" value="Unassembled WGS sequence"/>
</dbReference>
<dbReference type="GO" id="GO:0016787">
    <property type="term" value="F:hydrolase activity"/>
    <property type="evidence" value="ECO:0007669"/>
    <property type="project" value="UniProtKB-KW"/>
</dbReference>
<evidence type="ECO:0000313" key="3">
    <source>
        <dbReference type="Proteomes" id="UP001165079"/>
    </source>
</evidence>
<dbReference type="Gene3D" id="3.40.50.1820">
    <property type="entry name" value="alpha/beta hydrolase"/>
    <property type="match status" value="1"/>
</dbReference>
<keyword evidence="2" id="KW-0378">Hydrolase</keyword>
<accession>A0A9W6WB34</accession>
<dbReference type="PANTHER" id="PTHR43433">
    <property type="entry name" value="HYDROLASE, ALPHA/BETA FOLD FAMILY PROTEIN"/>
    <property type="match status" value="1"/>
</dbReference>
<proteinExistence type="predicted"/>
<evidence type="ECO:0000259" key="1">
    <source>
        <dbReference type="Pfam" id="PF12697"/>
    </source>
</evidence>
<dbReference type="SUPFAM" id="SSF53474">
    <property type="entry name" value="alpha/beta-Hydrolases"/>
    <property type="match status" value="1"/>
</dbReference>
<dbReference type="AlphaFoldDB" id="A0A9W6WB34"/>
<dbReference type="EMBL" id="BSTX01000003">
    <property type="protein sequence ID" value="GLZ79673.1"/>
    <property type="molecule type" value="Genomic_DNA"/>
</dbReference>
<keyword evidence="3" id="KW-1185">Reference proteome</keyword>
<comment type="caution">
    <text evidence="2">The sequence shown here is derived from an EMBL/GenBank/DDBJ whole genome shotgun (WGS) entry which is preliminary data.</text>
</comment>
<dbReference type="InterPro" id="IPR000073">
    <property type="entry name" value="AB_hydrolase_1"/>
</dbReference>
<dbReference type="PANTHER" id="PTHR43433:SF5">
    <property type="entry name" value="AB HYDROLASE-1 DOMAIN-CONTAINING PROTEIN"/>
    <property type="match status" value="1"/>
</dbReference>
<dbReference type="Pfam" id="PF12697">
    <property type="entry name" value="Abhydrolase_6"/>
    <property type="match status" value="1"/>
</dbReference>
<dbReference type="RefSeq" id="WP_285664821.1">
    <property type="nucleotide sequence ID" value="NZ_BSTX01000003.1"/>
</dbReference>
<reference evidence="2" key="1">
    <citation type="submission" date="2023-03" db="EMBL/GenBank/DDBJ databases">
        <title>Actinorhabdospora filicis NBRC 111898.</title>
        <authorList>
            <person name="Ichikawa N."/>
            <person name="Sato H."/>
            <person name="Tonouchi N."/>
        </authorList>
    </citation>
    <scope>NUCLEOTIDE SEQUENCE</scope>
    <source>
        <strain evidence="2">NBRC 111898</strain>
    </source>
</reference>
<name>A0A9W6WB34_9ACTN</name>
<feature type="domain" description="AB hydrolase-1" evidence="1">
    <location>
        <begin position="23"/>
        <end position="252"/>
    </location>
</feature>
<sequence>MQFTTSADGTKIAYDIVGEGTPVVLVAGAIGHRAIDPVSGALAGLLARRHTVLNYDRRGRGDSVDTAPYAVEREIEDLNAVIEAAGGEAAIYGISSGAVLAIRAAGGLPGITRLAVYEPPVIVDDSRPPLPGDYVEQLDALLDDGRSFDALALFMTAAVGAPVEYVDAMRGEPFWPGMAAVAHTLAYDGRVMGETMSGRPLPAEWADITVPALVIDGGASDPYVRSGADALGALLPNASRVTLDGQTHMVDPAVLAPVLLDFFAA</sequence>
<protein>
    <submittedName>
        <fullName evidence="2">Alpha/beta hydrolase</fullName>
    </submittedName>
</protein>
<organism evidence="2 3">
    <name type="scientific">Actinorhabdospora filicis</name>
    <dbReference type="NCBI Taxonomy" id="1785913"/>
    <lineage>
        <taxon>Bacteria</taxon>
        <taxon>Bacillati</taxon>
        <taxon>Actinomycetota</taxon>
        <taxon>Actinomycetes</taxon>
        <taxon>Micromonosporales</taxon>
        <taxon>Micromonosporaceae</taxon>
        <taxon>Actinorhabdospora</taxon>
    </lineage>
</organism>